<name>A0A939T312_9ACTN</name>
<dbReference type="InterPro" id="IPR057687">
    <property type="entry name" value="DUF7927"/>
</dbReference>
<feature type="domain" description="GEVED" evidence="3">
    <location>
        <begin position="733"/>
        <end position="807"/>
    </location>
</feature>
<feature type="domain" description="DUF7927" evidence="5">
    <location>
        <begin position="946"/>
        <end position="1028"/>
    </location>
</feature>
<feature type="chain" id="PRO_5039521642" evidence="2">
    <location>
        <begin position="23"/>
        <end position="1029"/>
    </location>
</feature>
<evidence type="ECO:0000259" key="3">
    <source>
        <dbReference type="Pfam" id="PF20009"/>
    </source>
</evidence>
<dbReference type="InterPro" id="IPR057693">
    <property type="entry name" value="DUF7933"/>
</dbReference>
<evidence type="ECO:0000259" key="4">
    <source>
        <dbReference type="Pfam" id="PF21959"/>
    </source>
</evidence>
<evidence type="ECO:0000256" key="1">
    <source>
        <dbReference type="SAM" id="MobiDB-lite"/>
    </source>
</evidence>
<dbReference type="InterPro" id="IPR045474">
    <property type="entry name" value="GEVED"/>
</dbReference>
<comment type="caution">
    <text evidence="7">The sequence shown here is derived from an EMBL/GenBank/DDBJ whole genome shotgun (WGS) entry which is preliminary data.</text>
</comment>
<evidence type="ECO:0000259" key="5">
    <source>
        <dbReference type="Pfam" id="PF25549"/>
    </source>
</evidence>
<dbReference type="Pfam" id="PF21959">
    <property type="entry name" value="DUF6923"/>
    <property type="match status" value="1"/>
</dbReference>
<evidence type="ECO:0000313" key="8">
    <source>
        <dbReference type="Proteomes" id="UP000669179"/>
    </source>
</evidence>
<dbReference type="PANTHER" id="PTHR34819">
    <property type="entry name" value="LARGE CYSTEINE-RICH PERIPLASMIC PROTEIN OMCB"/>
    <property type="match status" value="1"/>
</dbReference>
<feature type="region of interest" description="Disordered" evidence="1">
    <location>
        <begin position="905"/>
        <end position="931"/>
    </location>
</feature>
<feature type="compositionally biased region" description="Polar residues" evidence="1">
    <location>
        <begin position="912"/>
        <end position="931"/>
    </location>
</feature>
<organism evidence="7 8">
    <name type="scientific">Actinomadura barringtoniae</name>
    <dbReference type="NCBI Taxonomy" id="1427535"/>
    <lineage>
        <taxon>Bacteria</taxon>
        <taxon>Bacillati</taxon>
        <taxon>Actinomycetota</taxon>
        <taxon>Actinomycetes</taxon>
        <taxon>Streptosporangiales</taxon>
        <taxon>Thermomonosporaceae</taxon>
        <taxon>Actinomadura</taxon>
    </lineage>
</organism>
<feature type="signal peptide" evidence="2">
    <location>
        <begin position="1"/>
        <end position="22"/>
    </location>
</feature>
<dbReference type="InterPro" id="IPR047589">
    <property type="entry name" value="DUF11_rpt"/>
</dbReference>
<accession>A0A939T312</accession>
<keyword evidence="2" id="KW-0732">Signal</keyword>
<evidence type="ECO:0000259" key="6">
    <source>
        <dbReference type="Pfam" id="PF25564"/>
    </source>
</evidence>
<dbReference type="InterPro" id="IPR051172">
    <property type="entry name" value="Chlamydia_OmcB"/>
</dbReference>
<dbReference type="SUPFAM" id="SSF75011">
    <property type="entry name" value="3-carboxy-cis,cis-mucoante lactonizing enzyme"/>
    <property type="match status" value="1"/>
</dbReference>
<protein>
    <submittedName>
        <fullName evidence="7">DUF11 domain-containing protein</fullName>
    </submittedName>
</protein>
<dbReference type="Pfam" id="PF25564">
    <property type="entry name" value="DUF7933"/>
    <property type="match status" value="1"/>
</dbReference>
<sequence>MKMLIRVAVSAISLAAAGVVCSGHGQPRAMAAAAPGVPEQPKVIYGEDFENRADPGKELGLADYTGASGHTYTADAYWLDRRACNGFVLDYGNGREAGDCDALGSGGAVHHNNLRTLPYALGTLNDGAPEDNSALVGYTAGKPTGQVEFETKDPITNPAGGNRFLAFSVHGGVLNCQAKAPLYQFQFVDGTATTDVGGQINSCTSAGGSTVKVANPGGGTTTARVGTYSTEALLHAPGSFKLRLLNKQNTDAGNDGAIDDIVLKDVTPSLGKAFSPAKLPAGSTATLTFTITNTAELGAKAGWSFTDALPTGMTVAEPAASTTCSAGTVTAPAGGADVSVKGDLTKGQTSCTVTVHVTAPAGKYVNGPDQTTETGLDPPPDTPITFEPRKPGHCSDTAYLMQGTDSSLYGLDLATGTQSKVSGPAQSPYNAFGYNRYDGKLYGIVSRSDSSAAERSELAVVDPAASGKTPVHVVPISPKLSATTSYNAGDVSADGKILYVRAAGNGTHGIIMIDVDPGGSTAGRVIGTGPALSTATIISDLSHHPRDGMLYSVTDDDGTVIRIDPGTGKVDTLGSVSGWVKGDAAGATFMDELGNLYAVGNDSGKVYEIDLSTVSGGLAQYGGSEVVGKSQPTTQNDGGACLVARDFGDAPDSYKTLLASDGPRHKLNAARDLLLGSKVTASPDADTVHTLNAANDSDDEGVSSFPTLGTGSGGASYSVTAAVHNTTGTDERLSAWIDFDRNGHFDTDERATATVADGQNSATLTWKIPAGITSGTSYARLRLGPAVEVAQPTGEASNGEVEDYKLTIEASSLKITKTATPSPAKPGQTVTYTVTVQNTGTSDYTGAAFKDDLTGVLDDAAYNADAKAAGGGTVSYDSPVLSWTGALPAGQTATVTYSVSIKKPSSGDKSLKNTVTSSTPGGNCSAGSTDPACTSNVPVPTFTVKKKASTAKAKPGGTVTYTITVTNGSTPYTGATFTDDLSDVLDDAAYNADAKASAGTVAYASPRLTWTGDLAAGQVAAITYTVKVT</sequence>
<dbReference type="Pfam" id="PF20009">
    <property type="entry name" value="GEVED"/>
    <property type="match status" value="1"/>
</dbReference>
<feature type="domain" description="DUF7927" evidence="5">
    <location>
        <begin position="813"/>
        <end position="935"/>
    </location>
</feature>
<evidence type="ECO:0000313" key="7">
    <source>
        <dbReference type="EMBL" id="MBO2446019.1"/>
    </source>
</evidence>
<dbReference type="PANTHER" id="PTHR34819:SF3">
    <property type="entry name" value="CELL SURFACE PROTEIN"/>
    <property type="match status" value="1"/>
</dbReference>
<dbReference type="InterPro" id="IPR054215">
    <property type="entry name" value="DUF6923"/>
</dbReference>
<dbReference type="Pfam" id="PF25549">
    <property type="entry name" value="DUF7927"/>
    <property type="match status" value="2"/>
</dbReference>
<dbReference type="InterPro" id="IPR013783">
    <property type="entry name" value="Ig-like_fold"/>
</dbReference>
<dbReference type="AlphaFoldDB" id="A0A939T312"/>
<dbReference type="RefSeq" id="WP_208253593.1">
    <property type="nucleotide sequence ID" value="NZ_JAGEOJ010000001.1"/>
</dbReference>
<feature type="domain" description="DUF7933" evidence="6">
    <location>
        <begin position="268"/>
        <end position="370"/>
    </location>
</feature>
<dbReference type="EMBL" id="JAGEOJ010000001">
    <property type="protein sequence ID" value="MBO2446019.1"/>
    <property type="molecule type" value="Genomic_DNA"/>
</dbReference>
<evidence type="ECO:0000256" key="2">
    <source>
        <dbReference type="SAM" id="SignalP"/>
    </source>
</evidence>
<feature type="domain" description="DUF6923" evidence="4">
    <location>
        <begin position="403"/>
        <end position="642"/>
    </location>
</feature>
<dbReference type="Gene3D" id="2.60.40.10">
    <property type="entry name" value="Immunoglobulins"/>
    <property type="match status" value="1"/>
</dbReference>
<reference evidence="7" key="1">
    <citation type="submission" date="2021-03" db="EMBL/GenBank/DDBJ databases">
        <authorList>
            <person name="Kanchanasin P."/>
            <person name="Saeng-In P."/>
            <person name="Phongsopitanun W."/>
            <person name="Yuki M."/>
            <person name="Kudo T."/>
            <person name="Ohkuma M."/>
            <person name="Tanasupawat S."/>
        </authorList>
    </citation>
    <scope>NUCLEOTIDE SEQUENCE</scope>
    <source>
        <strain evidence="7">GKU 128</strain>
    </source>
</reference>
<keyword evidence="8" id="KW-1185">Reference proteome</keyword>
<dbReference type="Proteomes" id="UP000669179">
    <property type="component" value="Unassembled WGS sequence"/>
</dbReference>
<gene>
    <name evidence="7" type="ORF">J4573_02885</name>
</gene>
<dbReference type="GO" id="GO:0005975">
    <property type="term" value="P:carbohydrate metabolic process"/>
    <property type="evidence" value="ECO:0007669"/>
    <property type="project" value="UniProtKB-ARBA"/>
</dbReference>
<proteinExistence type="predicted"/>
<dbReference type="NCBIfam" id="TIGR01451">
    <property type="entry name" value="B_ant_repeat"/>
    <property type="match status" value="2"/>
</dbReference>